<protein>
    <submittedName>
        <fullName evidence="3">Uncharacterized protein</fullName>
    </submittedName>
</protein>
<evidence type="ECO:0000256" key="1">
    <source>
        <dbReference type="SAM" id="Phobius"/>
    </source>
</evidence>
<accession>A0A915JFG9</accession>
<dbReference type="AlphaFoldDB" id="A0A915JFG9"/>
<feature type="transmembrane region" description="Helical" evidence="1">
    <location>
        <begin position="32"/>
        <end position="50"/>
    </location>
</feature>
<proteinExistence type="predicted"/>
<organism evidence="2 3">
    <name type="scientific">Romanomermis culicivorax</name>
    <name type="common">Nematode worm</name>
    <dbReference type="NCBI Taxonomy" id="13658"/>
    <lineage>
        <taxon>Eukaryota</taxon>
        <taxon>Metazoa</taxon>
        <taxon>Ecdysozoa</taxon>
        <taxon>Nematoda</taxon>
        <taxon>Enoplea</taxon>
        <taxon>Dorylaimia</taxon>
        <taxon>Mermithida</taxon>
        <taxon>Mermithoidea</taxon>
        <taxon>Mermithidae</taxon>
        <taxon>Romanomermis</taxon>
    </lineage>
</organism>
<keyword evidence="1" id="KW-0472">Membrane</keyword>
<sequence length="70" mass="7892">MWVLDVSRLTLRFPAALPFFNNLATSFLQSDVLAYVALHAYYPLLLFLTCGRYGFISAVYNAPALFPQDS</sequence>
<keyword evidence="1" id="KW-0812">Transmembrane</keyword>
<keyword evidence="1" id="KW-1133">Transmembrane helix</keyword>
<keyword evidence="2" id="KW-1185">Reference proteome</keyword>
<dbReference type="Proteomes" id="UP000887565">
    <property type="component" value="Unplaced"/>
</dbReference>
<evidence type="ECO:0000313" key="2">
    <source>
        <dbReference type="Proteomes" id="UP000887565"/>
    </source>
</evidence>
<evidence type="ECO:0000313" key="3">
    <source>
        <dbReference type="WBParaSite" id="nRc.2.0.1.t24566-RA"/>
    </source>
</evidence>
<name>A0A915JFG9_ROMCU</name>
<reference evidence="3" key="1">
    <citation type="submission" date="2022-11" db="UniProtKB">
        <authorList>
            <consortium name="WormBaseParasite"/>
        </authorList>
    </citation>
    <scope>IDENTIFICATION</scope>
</reference>
<dbReference type="WBParaSite" id="nRc.2.0.1.t24566-RA">
    <property type="protein sequence ID" value="nRc.2.0.1.t24566-RA"/>
    <property type="gene ID" value="nRc.2.0.1.g24566"/>
</dbReference>